<comment type="caution">
    <text evidence="4">The sequence shown here is derived from an EMBL/GenBank/DDBJ whole genome shotgun (WGS) entry which is preliminary data.</text>
</comment>
<evidence type="ECO:0000313" key="4">
    <source>
        <dbReference type="EMBL" id="MFC5667158.1"/>
    </source>
</evidence>
<dbReference type="PANTHER" id="PTHR44845">
    <property type="entry name" value="CARRIER DOMAIN-CONTAINING PROTEIN"/>
    <property type="match status" value="1"/>
</dbReference>
<dbReference type="NCBIfam" id="TIGR01746">
    <property type="entry name" value="Thioester-redct"/>
    <property type="match status" value="1"/>
</dbReference>
<dbReference type="Pfam" id="PF07993">
    <property type="entry name" value="NAD_binding_4"/>
    <property type="match status" value="1"/>
</dbReference>
<dbReference type="InterPro" id="IPR010080">
    <property type="entry name" value="Thioester_reductase-like_dom"/>
</dbReference>
<proteinExistence type="predicted"/>
<evidence type="ECO:0000256" key="1">
    <source>
        <dbReference type="ARBA" id="ARBA00022450"/>
    </source>
</evidence>
<feature type="domain" description="Thioester reductase (TE)" evidence="3">
    <location>
        <begin position="4"/>
        <end position="240"/>
    </location>
</feature>
<dbReference type="InterPro" id="IPR036291">
    <property type="entry name" value="NAD(P)-bd_dom_sf"/>
</dbReference>
<accession>A0ABW0XBL2</accession>
<gene>
    <name evidence="4" type="ORF">ACFP3U_29855</name>
</gene>
<dbReference type="Gene3D" id="3.40.50.720">
    <property type="entry name" value="NAD(P)-binding Rossmann-like Domain"/>
    <property type="match status" value="1"/>
</dbReference>
<evidence type="ECO:0000259" key="3">
    <source>
        <dbReference type="Pfam" id="PF07993"/>
    </source>
</evidence>
<dbReference type="Proteomes" id="UP001595975">
    <property type="component" value="Unassembled WGS sequence"/>
</dbReference>
<organism evidence="4 5">
    <name type="scientific">Kitasatospora misakiensis</name>
    <dbReference type="NCBI Taxonomy" id="67330"/>
    <lineage>
        <taxon>Bacteria</taxon>
        <taxon>Bacillati</taxon>
        <taxon>Actinomycetota</taxon>
        <taxon>Actinomycetes</taxon>
        <taxon>Kitasatosporales</taxon>
        <taxon>Streptomycetaceae</taxon>
        <taxon>Kitasatospora</taxon>
    </lineage>
</organism>
<evidence type="ECO:0000256" key="2">
    <source>
        <dbReference type="ARBA" id="ARBA00022553"/>
    </source>
</evidence>
<keyword evidence="1" id="KW-0596">Phosphopantetheine</keyword>
<dbReference type="EMBL" id="JBHSOF010000052">
    <property type="protein sequence ID" value="MFC5667158.1"/>
    <property type="molecule type" value="Genomic_DNA"/>
</dbReference>
<dbReference type="SUPFAM" id="SSF51735">
    <property type="entry name" value="NAD(P)-binding Rossmann-fold domains"/>
    <property type="match status" value="1"/>
</dbReference>
<dbReference type="RefSeq" id="WP_380228837.1">
    <property type="nucleotide sequence ID" value="NZ_JBHSOF010000052.1"/>
</dbReference>
<keyword evidence="5" id="KW-1185">Reference proteome</keyword>
<reference evidence="5" key="1">
    <citation type="journal article" date="2019" name="Int. J. Syst. Evol. Microbiol.">
        <title>The Global Catalogue of Microorganisms (GCM) 10K type strain sequencing project: providing services to taxonomists for standard genome sequencing and annotation.</title>
        <authorList>
            <consortium name="The Broad Institute Genomics Platform"/>
            <consortium name="The Broad Institute Genome Sequencing Center for Infectious Disease"/>
            <person name="Wu L."/>
            <person name="Ma J."/>
        </authorList>
    </citation>
    <scope>NUCLEOTIDE SEQUENCE [LARGE SCALE GENOMIC DNA]</scope>
    <source>
        <strain evidence="5">CGMCC 4.1437</strain>
    </source>
</reference>
<sequence length="368" mass="39403">MLLLTGATGFLGSRLCAELLRQTEQELVCVVRASSASEAEERVRRRLARQDPEVAGSRRLRFVAGDLTRERLGLPGDVYRGLAEAVTEVHHCGASVNMAAPYAALAPVNVAGTARVLEFCRAAGDSPLHHVSTLGVFFDARRAGLDVVGEHDRPTQETCGSIGYPRSKYQAEALVDAAAAEGLPVAVYRPGLVLADSRDGACPHDDFTANLYAACALSGLFPQTHGTIPVVAADHAAQIIAALSQQDGSLGAAHPVMHQDPFPAHRFLEQARAYGYDLAPAPADQWLAGLKALGRTPQAMAIRALAISRHILGLAPDTVLPRFRNPRTVKRTADAGVPSPAMDTAYFARMFDHLIDQQVIPHPARRQP</sequence>
<keyword evidence="2" id="KW-0597">Phosphoprotein</keyword>
<name>A0ABW0XBL2_9ACTN</name>
<dbReference type="PANTHER" id="PTHR44845:SF6">
    <property type="entry name" value="BETA-ALANINE-ACTIVATING ENZYME"/>
    <property type="match status" value="1"/>
</dbReference>
<evidence type="ECO:0000313" key="5">
    <source>
        <dbReference type="Proteomes" id="UP001595975"/>
    </source>
</evidence>
<dbReference type="InterPro" id="IPR013120">
    <property type="entry name" value="FAR_NAD-bd"/>
</dbReference>
<protein>
    <submittedName>
        <fullName evidence="4">Thioester reductase domain-containing protein</fullName>
    </submittedName>
</protein>